<dbReference type="Proteomes" id="UP000194236">
    <property type="component" value="Unassembled WGS sequence"/>
</dbReference>
<evidence type="ECO:0000259" key="3">
    <source>
        <dbReference type="PROSITE" id="PS51444"/>
    </source>
</evidence>
<evidence type="ECO:0000256" key="2">
    <source>
        <dbReference type="SAM" id="MobiDB-lite"/>
    </source>
</evidence>
<evidence type="ECO:0000256" key="1">
    <source>
        <dbReference type="SAM" id="Coils"/>
    </source>
</evidence>
<keyword evidence="5" id="KW-1185">Reference proteome</keyword>
<organism evidence="4 5">
    <name type="scientific">Euroglyphus maynei</name>
    <name type="common">Mayne's house dust mite</name>
    <dbReference type="NCBI Taxonomy" id="6958"/>
    <lineage>
        <taxon>Eukaryota</taxon>
        <taxon>Metazoa</taxon>
        <taxon>Ecdysozoa</taxon>
        <taxon>Arthropoda</taxon>
        <taxon>Chelicerata</taxon>
        <taxon>Arachnida</taxon>
        <taxon>Acari</taxon>
        <taxon>Acariformes</taxon>
        <taxon>Sarcoptiformes</taxon>
        <taxon>Astigmata</taxon>
        <taxon>Psoroptidia</taxon>
        <taxon>Analgoidea</taxon>
        <taxon>Pyroglyphidae</taxon>
        <taxon>Pyroglyphinae</taxon>
        <taxon>Euroglyphus</taxon>
    </lineage>
</organism>
<dbReference type="EMBL" id="MUJZ01057910">
    <property type="protein sequence ID" value="OTF72104.1"/>
    <property type="molecule type" value="Genomic_DNA"/>
</dbReference>
<accession>A0A1Y3AWD2</accession>
<name>A0A1Y3AWD2_EURMA</name>
<feature type="compositionally biased region" description="Polar residues" evidence="2">
    <location>
        <begin position="72"/>
        <end position="91"/>
    </location>
</feature>
<dbReference type="PANTHER" id="PTHR46345:SF8">
    <property type="entry name" value="FORMIN 3, ISOFORM B"/>
    <property type="match status" value="1"/>
</dbReference>
<evidence type="ECO:0000313" key="5">
    <source>
        <dbReference type="Proteomes" id="UP000194236"/>
    </source>
</evidence>
<comment type="caution">
    <text evidence="4">The sequence shown here is derived from an EMBL/GenBank/DDBJ whole genome shotgun (WGS) entry which is preliminary data.</text>
</comment>
<dbReference type="AlphaFoldDB" id="A0A1Y3AWD2"/>
<feature type="compositionally biased region" description="Low complexity" evidence="2">
    <location>
        <begin position="22"/>
        <end position="42"/>
    </location>
</feature>
<feature type="non-terminal residue" evidence="4">
    <location>
        <position position="455"/>
    </location>
</feature>
<sequence>MVDFDKLEDLFCLPCITQTNNSPNNNNNNNSTGGQQQSSPSNHGVHCLQPQNSCTSSTSNSCPNSPRFSRRCSATSHNSMNGSNLDTASLSDQSIFDDGSEQQHHSIDSTTINFDVPLAPILDSKRSLNVNIFLKQYKGSGLDEVINLIATNDHQRIGLERLRSLKHLLPDEMEMAALRQIDPMVRDRLPLAERFLIKLIAINQYRLKIDFMLLREEYDANIPIIERSTRCISEAAEELMQSDKLRQILALVLISGNFLNFGGYAGDAIGFKIMSLQKLAEIRSNKPGLYMIHYVAMQAEKKDLNSFYDELPTLIEASKISNDNLKAEVKSLSEKIAAIKSKFNMNKSNVDDDQHLYEEIGQFLTISEHKINHLQTVTEHDMEKLRKKVANFFCEDIAQFKLEQCFQIFIAFVQRFKIAVEENRKRNENEQKIRARQQKQQCTEHASPFTSLIEN</sequence>
<proteinExistence type="predicted"/>
<feature type="compositionally biased region" description="Low complexity" evidence="2">
    <location>
        <begin position="49"/>
        <end position="66"/>
    </location>
</feature>
<keyword evidence="1" id="KW-0175">Coiled coil</keyword>
<dbReference type="PANTHER" id="PTHR46345">
    <property type="entry name" value="INVERTED FORMIN-2"/>
    <property type="match status" value="1"/>
</dbReference>
<dbReference type="InterPro" id="IPR042201">
    <property type="entry name" value="FH2_Formin_sf"/>
</dbReference>
<dbReference type="PROSITE" id="PS51444">
    <property type="entry name" value="FH2"/>
    <property type="match status" value="1"/>
</dbReference>
<gene>
    <name evidence="4" type="ORF">BLA29_004174</name>
</gene>
<feature type="coiled-coil region" evidence="1">
    <location>
        <begin position="315"/>
        <end position="342"/>
    </location>
</feature>
<dbReference type="OrthoDB" id="26518at2759"/>
<reference evidence="4 5" key="1">
    <citation type="submission" date="2017-03" db="EMBL/GenBank/DDBJ databases">
        <title>Genome Survey of Euroglyphus maynei.</title>
        <authorList>
            <person name="Arlian L.G."/>
            <person name="Morgan M.S."/>
            <person name="Rider S.D."/>
        </authorList>
    </citation>
    <scope>NUCLEOTIDE SEQUENCE [LARGE SCALE GENOMIC DNA]</scope>
    <source>
        <strain evidence="4">Arlian Lab</strain>
        <tissue evidence="4">Whole body</tissue>
    </source>
</reference>
<dbReference type="Pfam" id="PF02181">
    <property type="entry name" value="FH2"/>
    <property type="match status" value="1"/>
</dbReference>
<dbReference type="InterPro" id="IPR015425">
    <property type="entry name" value="FH2_Formin"/>
</dbReference>
<protein>
    <submittedName>
        <fullName evidence="4">Formin-2-like protein</fullName>
    </submittedName>
</protein>
<feature type="region of interest" description="Disordered" evidence="2">
    <location>
        <begin position="22"/>
        <end position="91"/>
    </location>
</feature>
<dbReference type="SMART" id="SM00498">
    <property type="entry name" value="FH2"/>
    <property type="match status" value="1"/>
</dbReference>
<dbReference type="SUPFAM" id="SSF101447">
    <property type="entry name" value="Formin homology 2 domain (FH2 domain)"/>
    <property type="match status" value="1"/>
</dbReference>
<dbReference type="Gene3D" id="1.20.58.2220">
    <property type="entry name" value="Formin, FH2 domain"/>
    <property type="match status" value="1"/>
</dbReference>
<feature type="domain" description="FH2" evidence="3">
    <location>
        <begin position="57"/>
        <end position="442"/>
    </location>
</feature>
<evidence type="ECO:0000313" key="4">
    <source>
        <dbReference type="EMBL" id="OTF72104.1"/>
    </source>
</evidence>